<feature type="domain" description="DUF5675" evidence="1">
    <location>
        <begin position="5"/>
        <end position="105"/>
    </location>
</feature>
<name>A0A8S5UC30_9CAUD</name>
<proteinExistence type="predicted"/>
<organism evidence="2">
    <name type="scientific">Podoviridae sp. ctZkC8</name>
    <dbReference type="NCBI Taxonomy" id="2825259"/>
    <lineage>
        <taxon>Viruses</taxon>
        <taxon>Duplodnaviria</taxon>
        <taxon>Heunggongvirae</taxon>
        <taxon>Uroviricota</taxon>
        <taxon>Caudoviricetes</taxon>
    </lineage>
</organism>
<protein>
    <recommendedName>
        <fullName evidence="1">DUF5675 domain-containing protein</fullName>
    </recommendedName>
</protein>
<dbReference type="EMBL" id="BK016062">
    <property type="protein sequence ID" value="DAF92024.1"/>
    <property type="molecule type" value="Genomic_DNA"/>
</dbReference>
<dbReference type="InterPro" id="IPR043732">
    <property type="entry name" value="DUF5675"/>
</dbReference>
<evidence type="ECO:0000259" key="1">
    <source>
        <dbReference type="Pfam" id="PF18925"/>
    </source>
</evidence>
<accession>A0A8S5UC30</accession>
<reference evidence="2" key="1">
    <citation type="journal article" date="2021" name="Proc. Natl. Acad. Sci. U.S.A.">
        <title>A Catalog of Tens of Thousands of Viruses from Human Metagenomes Reveals Hidden Associations with Chronic Diseases.</title>
        <authorList>
            <person name="Tisza M.J."/>
            <person name="Buck C.B."/>
        </authorList>
    </citation>
    <scope>NUCLEOTIDE SEQUENCE</scope>
    <source>
        <strain evidence="2">CtZkC8</strain>
    </source>
</reference>
<evidence type="ECO:0000313" key="2">
    <source>
        <dbReference type="EMBL" id="DAF92024.1"/>
    </source>
</evidence>
<dbReference type="Pfam" id="PF18925">
    <property type="entry name" value="DUF5675"/>
    <property type="match status" value="1"/>
</dbReference>
<sequence>MKLELTRIALRDTYTIGKLYVDGVYFCDTLEDKVRDINKNGIFDNGETKVHSRTAIPYGKYEVVWAYSPRFKRYTPRLLNVKSFAGVLIHAGNSHEDTDGCILLG</sequence>